<evidence type="ECO:0000256" key="2">
    <source>
        <dbReference type="SAM" id="Phobius"/>
    </source>
</evidence>
<dbReference type="PANTHER" id="PTHR24258:SF140">
    <property type="entry name" value="BCDNA.GH08420-RELATED"/>
    <property type="match status" value="1"/>
</dbReference>
<dbReference type="SUPFAM" id="SSF50494">
    <property type="entry name" value="Trypsin-like serine proteases"/>
    <property type="match status" value="2"/>
</dbReference>
<evidence type="ECO:0000256" key="1">
    <source>
        <dbReference type="ARBA" id="ARBA00023157"/>
    </source>
</evidence>
<evidence type="ECO:0000313" key="5">
    <source>
        <dbReference type="Proteomes" id="UP000820818"/>
    </source>
</evidence>
<feature type="transmembrane region" description="Helical" evidence="2">
    <location>
        <begin position="7"/>
        <end position="26"/>
    </location>
</feature>
<evidence type="ECO:0000313" key="4">
    <source>
        <dbReference type="EMBL" id="KAI9556497.1"/>
    </source>
</evidence>
<dbReference type="Gene3D" id="2.40.10.10">
    <property type="entry name" value="Trypsin-like serine proteases"/>
    <property type="match status" value="2"/>
</dbReference>
<dbReference type="PANTHER" id="PTHR24258">
    <property type="entry name" value="SERINE PROTEASE-RELATED"/>
    <property type="match status" value="1"/>
</dbReference>
<dbReference type="AlphaFoldDB" id="A0AAD5KNE7"/>
<proteinExistence type="predicted"/>
<accession>A0AAD5KNE7</accession>
<dbReference type="GO" id="GO:0006508">
    <property type="term" value="P:proteolysis"/>
    <property type="evidence" value="ECO:0007669"/>
    <property type="project" value="InterPro"/>
</dbReference>
<organism evidence="4 5">
    <name type="scientific">Daphnia sinensis</name>
    <dbReference type="NCBI Taxonomy" id="1820382"/>
    <lineage>
        <taxon>Eukaryota</taxon>
        <taxon>Metazoa</taxon>
        <taxon>Ecdysozoa</taxon>
        <taxon>Arthropoda</taxon>
        <taxon>Crustacea</taxon>
        <taxon>Branchiopoda</taxon>
        <taxon>Diplostraca</taxon>
        <taxon>Cladocera</taxon>
        <taxon>Anomopoda</taxon>
        <taxon>Daphniidae</taxon>
        <taxon>Daphnia</taxon>
        <taxon>Daphnia similis group</taxon>
    </lineage>
</organism>
<dbReference type="PROSITE" id="PS50240">
    <property type="entry name" value="TRYPSIN_DOM"/>
    <property type="match status" value="2"/>
</dbReference>
<dbReference type="Pfam" id="PF00089">
    <property type="entry name" value="Trypsin"/>
    <property type="match status" value="2"/>
</dbReference>
<dbReference type="InterPro" id="IPR001254">
    <property type="entry name" value="Trypsin_dom"/>
</dbReference>
<keyword evidence="1" id="KW-1015">Disulfide bond</keyword>
<comment type="caution">
    <text evidence="4">The sequence shown here is derived from an EMBL/GenBank/DDBJ whole genome shotgun (WGS) entry which is preliminary data.</text>
</comment>
<dbReference type="GO" id="GO:0004252">
    <property type="term" value="F:serine-type endopeptidase activity"/>
    <property type="evidence" value="ECO:0007669"/>
    <property type="project" value="InterPro"/>
</dbReference>
<reference evidence="4 5" key="1">
    <citation type="submission" date="2022-05" db="EMBL/GenBank/DDBJ databases">
        <title>A multi-omics perspective on studying reproductive biology in Daphnia sinensis.</title>
        <authorList>
            <person name="Jia J."/>
        </authorList>
    </citation>
    <scope>NUCLEOTIDE SEQUENCE [LARGE SCALE GENOMIC DNA]</scope>
    <source>
        <strain evidence="4 5">WSL</strain>
    </source>
</reference>
<protein>
    <recommendedName>
        <fullName evidence="3">Peptidase S1 domain-containing protein</fullName>
    </recommendedName>
</protein>
<dbReference type="InterPro" id="IPR001314">
    <property type="entry name" value="Peptidase_S1A"/>
</dbReference>
<dbReference type="CDD" id="cd00190">
    <property type="entry name" value="Tryp_SPc"/>
    <property type="match status" value="1"/>
</dbReference>
<gene>
    <name evidence="4" type="ORF">GHT06_016286</name>
</gene>
<feature type="domain" description="Peptidase S1" evidence="3">
    <location>
        <begin position="236"/>
        <end position="464"/>
    </location>
</feature>
<sequence>MKVIVKAIIFIGCLLVSALVVIYLIISTNPCVFFRFVYTFLPDVNALTAISQGDDAVAGEFPYVVSVTYNDEHICGGFIYSNYFVLTAASCLMGKSPWNTAVVIAQLSLIQPDVDELRVQALSFYIYPEYEEVYHTNDLALIKLNQPIPYGPYVNFIYYEEVNDTDTSATVMGWGATQSIAHPIDRQDEVRYVPHRFRHRFHSDRYVGFYREHKHVSRHCLIKSRKTGVPDNNERVTNGLQAATGDFPYVVSVSVGGAHICGGFIYNQLWIVTSAACVYNYLPSELRVTVAQLSLISDDPEETVHAVYRVVVFDGYDYTSGLHDIALLQTATQIEFSSNINFIPYDEARESPTDKGIFAGWGATYEGGLATSRLRSIEVTFGSDCQAYGEDQYYPNYMLCAGGAAVDPGNPCDYDEGSPLVQESNGVRFAVGIMSKNKGCGATAEPTIYTRTMPYYPWFAKVAGDQPTPA</sequence>
<dbReference type="InterPro" id="IPR043504">
    <property type="entry name" value="Peptidase_S1_PA_chymotrypsin"/>
</dbReference>
<name>A0AAD5KNE7_9CRUS</name>
<keyword evidence="2" id="KW-0472">Membrane</keyword>
<dbReference type="EMBL" id="WJBH02000006">
    <property type="protein sequence ID" value="KAI9556497.1"/>
    <property type="molecule type" value="Genomic_DNA"/>
</dbReference>
<dbReference type="FunFam" id="2.40.10.10:FF:000068">
    <property type="entry name" value="transmembrane protease serine 2"/>
    <property type="match status" value="2"/>
</dbReference>
<dbReference type="InterPro" id="IPR009003">
    <property type="entry name" value="Peptidase_S1_PA"/>
</dbReference>
<dbReference type="SMART" id="SM00020">
    <property type="entry name" value="Tryp_SPc"/>
    <property type="match status" value="2"/>
</dbReference>
<keyword evidence="5" id="KW-1185">Reference proteome</keyword>
<keyword evidence="2" id="KW-0812">Transmembrane</keyword>
<feature type="domain" description="Peptidase S1" evidence="3">
    <location>
        <begin position="50"/>
        <end position="179"/>
    </location>
</feature>
<dbReference type="PRINTS" id="PR00722">
    <property type="entry name" value="CHYMOTRYPSIN"/>
</dbReference>
<keyword evidence="2" id="KW-1133">Transmembrane helix</keyword>
<evidence type="ECO:0000259" key="3">
    <source>
        <dbReference type="PROSITE" id="PS50240"/>
    </source>
</evidence>
<dbReference type="Proteomes" id="UP000820818">
    <property type="component" value="Linkage Group LG6"/>
</dbReference>